<comment type="similarity">
    <text evidence="1">Belongs to the transferase hexapeptide repeat family.</text>
</comment>
<dbReference type="Pfam" id="PF00132">
    <property type="entry name" value="Hexapep"/>
    <property type="match status" value="1"/>
</dbReference>
<dbReference type="InterPro" id="IPR001451">
    <property type="entry name" value="Hexapep"/>
</dbReference>
<dbReference type="PANTHER" id="PTHR43300">
    <property type="entry name" value="ACETYLTRANSFERASE"/>
    <property type="match status" value="1"/>
</dbReference>
<keyword evidence="7 9" id="KW-0012">Acyltransferase</keyword>
<evidence type="ECO:0000256" key="7">
    <source>
        <dbReference type="ARBA" id="ARBA00023315"/>
    </source>
</evidence>
<protein>
    <recommendedName>
        <fullName evidence="3">Chloramphenicol acetyltransferase</fullName>
        <ecNumber evidence="2">2.3.1.28</ecNumber>
    </recommendedName>
</protein>
<sequence>MAHQFVESHFMRNKHWSHVEYLHETVKNKNIIIKGQHSYYSDCWDNGFEASVVRYLYGDEISLQWEPLWEIDKLYIGDYVCIGAEAVILMGGNHTHRMDWFSLYPFMDKIEEAYIGKGDTHIHDGAWIGMRAMIMPGVTVGEGAIIAANSVVSKDVEPYSIVGGTPAKHLKYRFEPKIIEQLLSLCIYEWSDKKFTALRPYLCQSSIETLLNAERLFIE</sequence>
<keyword evidence="4 9" id="KW-0808">Transferase</keyword>
<comment type="catalytic activity">
    <reaction evidence="8">
        <text>chloramphenicol + acetyl-CoA = chloramphenicol 3-acetate + CoA</text>
        <dbReference type="Rhea" id="RHEA:18421"/>
        <dbReference type="ChEBI" id="CHEBI:16730"/>
        <dbReference type="ChEBI" id="CHEBI:17698"/>
        <dbReference type="ChEBI" id="CHEBI:57287"/>
        <dbReference type="ChEBI" id="CHEBI:57288"/>
        <dbReference type="EC" id="2.3.1.28"/>
    </reaction>
</comment>
<evidence type="ECO:0000313" key="10">
    <source>
        <dbReference type="Proteomes" id="UP000078250"/>
    </source>
</evidence>
<dbReference type="EC" id="2.3.1.28" evidence="2"/>
<dbReference type="EMBL" id="LXEV01000028">
    <property type="protein sequence ID" value="OAT46019.1"/>
    <property type="molecule type" value="Genomic_DNA"/>
</dbReference>
<keyword evidence="6" id="KW-0046">Antibiotic resistance</keyword>
<dbReference type="AlphaFoldDB" id="A0AAJ3LTP9"/>
<dbReference type="PROSITE" id="PS00101">
    <property type="entry name" value="HEXAPEP_TRANSFERASES"/>
    <property type="match status" value="1"/>
</dbReference>
<dbReference type="CDD" id="cd03349">
    <property type="entry name" value="LbH_XAT"/>
    <property type="match status" value="1"/>
</dbReference>
<dbReference type="Gene3D" id="2.160.10.10">
    <property type="entry name" value="Hexapeptide repeat proteins"/>
    <property type="match status" value="1"/>
</dbReference>
<evidence type="ECO:0000256" key="3">
    <source>
        <dbReference type="ARBA" id="ARBA00020291"/>
    </source>
</evidence>
<proteinExistence type="inferred from homology"/>
<evidence type="ECO:0000256" key="5">
    <source>
        <dbReference type="ARBA" id="ARBA00022737"/>
    </source>
</evidence>
<dbReference type="PANTHER" id="PTHR43300:SF12">
    <property type="entry name" value="CHLORAMPHENICOL ACETYLTRANSFERASE"/>
    <property type="match status" value="1"/>
</dbReference>
<dbReference type="GO" id="GO:0046677">
    <property type="term" value="P:response to antibiotic"/>
    <property type="evidence" value="ECO:0007669"/>
    <property type="project" value="UniProtKB-KW"/>
</dbReference>
<evidence type="ECO:0000256" key="1">
    <source>
        <dbReference type="ARBA" id="ARBA00007274"/>
    </source>
</evidence>
<evidence type="ECO:0000313" key="9">
    <source>
        <dbReference type="EMBL" id="OAT46019.1"/>
    </source>
</evidence>
<keyword evidence="10" id="KW-1185">Reference proteome</keyword>
<dbReference type="InterPro" id="IPR018357">
    <property type="entry name" value="Hexapep_transf_CS"/>
</dbReference>
<dbReference type="InterPro" id="IPR050179">
    <property type="entry name" value="Trans_hexapeptide_repeat"/>
</dbReference>
<name>A0AAJ3LTP9_PROHU</name>
<dbReference type="Proteomes" id="UP000078250">
    <property type="component" value="Unassembled WGS sequence"/>
</dbReference>
<evidence type="ECO:0000256" key="6">
    <source>
        <dbReference type="ARBA" id="ARBA00023251"/>
    </source>
</evidence>
<accession>A0AAJ3LTP9</accession>
<evidence type="ECO:0000256" key="8">
    <source>
        <dbReference type="ARBA" id="ARBA00047633"/>
    </source>
</evidence>
<dbReference type="SUPFAM" id="SSF51161">
    <property type="entry name" value="Trimeric LpxA-like enzymes"/>
    <property type="match status" value="1"/>
</dbReference>
<evidence type="ECO:0000256" key="2">
    <source>
        <dbReference type="ARBA" id="ARBA00013235"/>
    </source>
</evidence>
<organism evidence="9 10">
    <name type="scientific">Proteus hauseri ATCC 700826</name>
    <dbReference type="NCBI Taxonomy" id="1354271"/>
    <lineage>
        <taxon>Bacteria</taxon>
        <taxon>Pseudomonadati</taxon>
        <taxon>Pseudomonadota</taxon>
        <taxon>Gammaproteobacteria</taxon>
        <taxon>Enterobacterales</taxon>
        <taxon>Morganellaceae</taxon>
        <taxon>Proteus</taxon>
    </lineage>
</organism>
<evidence type="ECO:0000256" key="4">
    <source>
        <dbReference type="ARBA" id="ARBA00022679"/>
    </source>
</evidence>
<comment type="caution">
    <text evidence="9">The sequence shown here is derived from an EMBL/GenBank/DDBJ whole genome shotgun (WGS) entry which is preliminary data.</text>
</comment>
<reference evidence="9 10" key="1">
    <citation type="submission" date="2016-04" db="EMBL/GenBank/DDBJ databases">
        <title>ATOL: Assembling a taxonomically balanced genome-scale reconstruction of the evolutionary history of the Enterobacteriaceae.</title>
        <authorList>
            <person name="Plunkett G.III."/>
            <person name="Neeno-Eckwall E.C."/>
            <person name="Glasner J.D."/>
            <person name="Perna N.T."/>
        </authorList>
    </citation>
    <scope>NUCLEOTIDE SEQUENCE [LARGE SCALE GENOMIC DNA]</scope>
    <source>
        <strain evidence="9 10">ATCC 700826</strain>
    </source>
</reference>
<dbReference type="InterPro" id="IPR011004">
    <property type="entry name" value="Trimer_LpxA-like_sf"/>
</dbReference>
<gene>
    <name evidence="9" type="ORF">M997_2470</name>
</gene>
<keyword evidence="5" id="KW-0677">Repeat</keyword>
<dbReference type="GO" id="GO:0008811">
    <property type="term" value="F:chloramphenicol O-acetyltransferase activity"/>
    <property type="evidence" value="ECO:0007669"/>
    <property type="project" value="UniProtKB-EC"/>
</dbReference>